<evidence type="ECO:0000313" key="3">
    <source>
        <dbReference type="Proteomes" id="UP000624244"/>
    </source>
</evidence>
<gene>
    <name evidence="2" type="ORF">GGP41_005967</name>
</gene>
<dbReference type="InterPro" id="IPR010730">
    <property type="entry name" value="HET"/>
</dbReference>
<accession>A0A8H5ZET1</accession>
<feature type="domain" description="Heterokaryon incompatibility" evidence="1">
    <location>
        <begin position="95"/>
        <end position="267"/>
    </location>
</feature>
<comment type="caution">
    <text evidence="2">The sequence shown here is derived from an EMBL/GenBank/DDBJ whole genome shotgun (WGS) entry which is preliminary data.</text>
</comment>
<sequence>MDQNRFLDLVDTILAIATPKRHSHSESSPHRDAISHSPPTPCNPCAAFTYAPLSHPRHFRLLHLTSPWLERPADWKHAVLHGTLVETSLDDVPEYFALSYTWGDSSLSDVILINERALKITQTCAAALRRMLKDKSKITIWVDLICINQAGDTQAVQERGTQVAVMDEIYSKAVQVNVHLGEGDERTDVAVEAVNRLATASVNATVAKKIGEWHEIMGIEYMEVATMVREYEEIAEEVMHCSPEFPYGKLHPLFRLPWFRRIWVFQEVVLAQQAVFYCGDHTLSFETLVEAADFTRVPYSKLDGGALHWRMYLGNHYATKLCLRLQEEGQDAGYSHFDLLIFAVTLDATRPEDKIYGMYGCAKRMGLNWPTPDYTKSIAQIYTEVTVACFQQSEELAIMTMAIGPASEELGLPSWVPDFSRRTTATNSVRTLRIPKATHAQNKQCSGVTQCEWIIMPDERRLKVKGRRFDYVAAIGEPWQLDMATTLNGGAPEDSNSGQIIIGLLDCIDSWFDVALQRNRLHNNSTNVADELADCMVETSTKLQRNFIAHPRIKNDELVAVSDLAHLLTSGNALTIGNARTEPPDRFAEHLSCLIRSNRVDDMDLQTTFFCHPDDDLSKYVRYGEIVLSQDLHQAIEYISPFTRKLVFRTAKNSCIGISNYNARPGDLLVVLHGMVSPCLVRPCEGGFNFIGEAVVDGIMDGEFWEGGSDKDDEWFILI</sequence>
<name>A0A8H5ZET1_COCSA</name>
<reference evidence="2" key="1">
    <citation type="submission" date="2019-11" db="EMBL/GenBank/DDBJ databases">
        <title>Bipolaris sorokiniana Genome sequencing.</title>
        <authorList>
            <person name="Wang H."/>
        </authorList>
    </citation>
    <scope>NUCLEOTIDE SEQUENCE</scope>
</reference>
<dbReference type="InterPro" id="IPR052895">
    <property type="entry name" value="HetReg/Transcr_Mod"/>
</dbReference>
<protein>
    <recommendedName>
        <fullName evidence="1">Heterokaryon incompatibility domain-containing protein</fullName>
    </recommendedName>
</protein>
<dbReference type="EMBL" id="WNKQ01000009">
    <property type="protein sequence ID" value="KAF5849053.1"/>
    <property type="molecule type" value="Genomic_DNA"/>
</dbReference>
<dbReference type="Pfam" id="PF06985">
    <property type="entry name" value="HET"/>
    <property type="match status" value="1"/>
</dbReference>
<evidence type="ECO:0000313" key="2">
    <source>
        <dbReference type="EMBL" id="KAF5849053.1"/>
    </source>
</evidence>
<organism evidence="2 3">
    <name type="scientific">Cochliobolus sativus</name>
    <name type="common">Common root rot and spot blotch fungus</name>
    <name type="synonym">Bipolaris sorokiniana</name>
    <dbReference type="NCBI Taxonomy" id="45130"/>
    <lineage>
        <taxon>Eukaryota</taxon>
        <taxon>Fungi</taxon>
        <taxon>Dikarya</taxon>
        <taxon>Ascomycota</taxon>
        <taxon>Pezizomycotina</taxon>
        <taxon>Dothideomycetes</taxon>
        <taxon>Pleosporomycetidae</taxon>
        <taxon>Pleosporales</taxon>
        <taxon>Pleosporineae</taxon>
        <taxon>Pleosporaceae</taxon>
        <taxon>Bipolaris</taxon>
    </lineage>
</organism>
<dbReference type="Proteomes" id="UP000624244">
    <property type="component" value="Unassembled WGS sequence"/>
</dbReference>
<dbReference type="AlphaFoldDB" id="A0A8H5ZET1"/>
<dbReference type="PANTHER" id="PTHR24148:SF73">
    <property type="entry name" value="HET DOMAIN PROTEIN (AFU_ORTHOLOGUE AFUA_8G01020)"/>
    <property type="match status" value="1"/>
</dbReference>
<dbReference type="PANTHER" id="PTHR24148">
    <property type="entry name" value="ANKYRIN REPEAT DOMAIN-CONTAINING PROTEIN 39 HOMOLOG-RELATED"/>
    <property type="match status" value="1"/>
</dbReference>
<dbReference type="Pfam" id="PF26639">
    <property type="entry name" value="Het-6_barrel"/>
    <property type="match status" value="1"/>
</dbReference>
<evidence type="ECO:0000259" key="1">
    <source>
        <dbReference type="Pfam" id="PF06985"/>
    </source>
</evidence>
<proteinExistence type="predicted"/>